<dbReference type="Pfam" id="PF00072">
    <property type="entry name" value="Response_reg"/>
    <property type="match status" value="1"/>
</dbReference>
<dbReference type="CDD" id="cd00383">
    <property type="entry name" value="trans_reg_C"/>
    <property type="match status" value="1"/>
</dbReference>
<gene>
    <name evidence="6" type="ORF">GGR25_003371</name>
</gene>
<evidence type="ECO:0000313" key="7">
    <source>
        <dbReference type="Proteomes" id="UP000553963"/>
    </source>
</evidence>
<evidence type="ECO:0000256" key="1">
    <source>
        <dbReference type="ARBA" id="ARBA00023125"/>
    </source>
</evidence>
<dbReference type="Gene3D" id="3.40.50.2300">
    <property type="match status" value="1"/>
</dbReference>
<dbReference type="AlphaFoldDB" id="A0A840AST1"/>
<dbReference type="Gene3D" id="6.10.250.690">
    <property type="match status" value="1"/>
</dbReference>
<dbReference type="GO" id="GO:0000156">
    <property type="term" value="F:phosphorelay response regulator activity"/>
    <property type="evidence" value="ECO:0007669"/>
    <property type="project" value="TreeGrafter"/>
</dbReference>
<dbReference type="InterPro" id="IPR011006">
    <property type="entry name" value="CheY-like_superfamily"/>
</dbReference>
<keyword evidence="1 3" id="KW-0238">DNA-binding</keyword>
<sequence>MKVLLVEDSLRLRELLADSIHQADWRVDAVASLGEALAAVAVSEYDLVLVDLGLPDGDGLDLVRRLRGKGLSLPIMVITARGAVDERIAGLDAGADDYLVKPFNHFELLARCRAVLRRAPGRVAETIEFGRVVFDPVSATLTCDGEIIAMSPRERSVAALLLRHAGAVVPKDRIEANLSEFGDEISSNAVELAVSRLRKRLEGVNSGLAIETLRGAGYLLREVRNG</sequence>
<dbReference type="PROSITE" id="PS50110">
    <property type="entry name" value="RESPONSE_REGULATORY"/>
    <property type="match status" value="1"/>
</dbReference>
<evidence type="ECO:0000259" key="4">
    <source>
        <dbReference type="PROSITE" id="PS50110"/>
    </source>
</evidence>
<dbReference type="SMART" id="SM00448">
    <property type="entry name" value="REC"/>
    <property type="match status" value="1"/>
</dbReference>
<dbReference type="SUPFAM" id="SSF52172">
    <property type="entry name" value="CheY-like"/>
    <property type="match status" value="1"/>
</dbReference>
<dbReference type="GO" id="GO:0000976">
    <property type="term" value="F:transcription cis-regulatory region binding"/>
    <property type="evidence" value="ECO:0007669"/>
    <property type="project" value="TreeGrafter"/>
</dbReference>
<dbReference type="Pfam" id="PF00486">
    <property type="entry name" value="Trans_reg_C"/>
    <property type="match status" value="1"/>
</dbReference>
<reference evidence="6 7" key="1">
    <citation type="submission" date="2020-08" db="EMBL/GenBank/DDBJ databases">
        <title>Genomic Encyclopedia of Type Strains, Phase IV (KMG-IV): sequencing the most valuable type-strain genomes for metagenomic binning, comparative biology and taxonomic classification.</title>
        <authorList>
            <person name="Goeker M."/>
        </authorList>
    </citation>
    <scope>NUCLEOTIDE SEQUENCE [LARGE SCALE GENOMIC DNA]</scope>
    <source>
        <strain evidence="6 7">DSM 25966</strain>
    </source>
</reference>
<evidence type="ECO:0000256" key="3">
    <source>
        <dbReference type="PROSITE-ProRule" id="PRU01091"/>
    </source>
</evidence>
<dbReference type="InterPro" id="IPR036388">
    <property type="entry name" value="WH-like_DNA-bd_sf"/>
</dbReference>
<feature type="modified residue" description="4-aspartylphosphate" evidence="2">
    <location>
        <position position="51"/>
    </location>
</feature>
<dbReference type="InterPro" id="IPR039420">
    <property type="entry name" value="WalR-like"/>
</dbReference>
<organism evidence="6 7">
    <name type="scientific">Kaistia hirudinis</name>
    <dbReference type="NCBI Taxonomy" id="1293440"/>
    <lineage>
        <taxon>Bacteria</taxon>
        <taxon>Pseudomonadati</taxon>
        <taxon>Pseudomonadota</taxon>
        <taxon>Alphaproteobacteria</taxon>
        <taxon>Hyphomicrobiales</taxon>
        <taxon>Kaistiaceae</taxon>
        <taxon>Kaistia</taxon>
    </lineage>
</organism>
<dbReference type="GO" id="GO:0005829">
    <property type="term" value="C:cytosol"/>
    <property type="evidence" value="ECO:0007669"/>
    <property type="project" value="TreeGrafter"/>
</dbReference>
<dbReference type="PROSITE" id="PS51755">
    <property type="entry name" value="OMPR_PHOB"/>
    <property type="match status" value="1"/>
</dbReference>
<keyword evidence="2" id="KW-0597">Phosphoprotein</keyword>
<feature type="domain" description="OmpR/PhoB-type" evidence="5">
    <location>
        <begin position="124"/>
        <end position="222"/>
    </location>
</feature>
<dbReference type="PANTHER" id="PTHR48111:SF36">
    <property type="entry name" value="TRANSCRIPTIONAL REGULATORY PROTEIN CUTR"/>
    <property type="match status" value="1"/>
</dbReference>
<dbReference type="RefSeq" id="WP_183399958.1">
    <property type="nucleotide sequence ID" value="NZ_JACIDS010000004.1"/>
</dbReference>
<dbReference type="Gene3D" id="1.10.10.10">
    <property type="entry name" value="Winged helix-like DNA-binding domain superfamily/Winged helix DNA-binding domain"/>
    <property type="match status" value="1"/>
</dbReference>
<evidence type="ECO:0000313" key="6">
    <source>
        <dbReference type="EMBL" id="MBB3932313.1"/>
    </source>
</evidence>
<comment type="caution">
    <text evidence="6">The sequence shown here is derived from an EMBL/GenBank/DDBJ whole genome shotgun (WGS) entry which is preliminary data.</text>
</comment>
<keyword evidence="7" id="KW-1185">Reference proteome</keyword>
<dbReference type="InterPro" id="IPR001867">
    <property type="entry name" value="OmpR/PhoB-type_DNA-bd"/>
</dbReference>
<dbReference type="Proteomes" id="UP000553963">
    <property type="component" value="Unassembled WGS sequence"/>
</dbReference>
<accession>A0A840AST1</accession>
<feature type="DNA-binding region" description="OmpR/PhoB-type" evidence="3">
    <location>
        <begin position="124"/>
        <end position="222"/>
    </location>
</feature>
<dbReference type="EMBL" id="JACIDS010000004">
    <property type="protein sequence ID" value="MBB3932313.1"/>
    <property type="molecule type" value="Genomic_DNA"/>
</dbReference>
<evidence type="ECO:0000256" key="2">
    <source>
        <dbReference type="PROSITE-ProRule" id="PRU00169"/>
    </source>
</evidence>
<dbReference type="SMART" id="SM00862">
    <property type="entry name" value="Trans_reg_C"/>
    <property type="match status" value="1"/>
</dbReference>
<dbReference type="InterPro" id="IPR001789">
    <property type="entry name" value="Sig_transdc_resp-reg_receiver"/>
</dbReference>
<proteinExistence type="predicted"/>
<evidence type="ECO:0000259" key="5">
    <source>
        <dbReference type="PROSITE" id="PS51755"/>
    </source>
</evidence>
<dbReference type="GO" id="GO:0032993">
    <property type="term" value="C:protein-DNA complex"/>
    <property type="evidence" value="ECO:0007669"/>
    <property type="project" value="TreeGrafter"/>
</dbReference>
<dbReference type="PANTHER" id="PTHR48111">
    <property type="entry name" value="REGULATOR OF RPOS"/>
    <property type="match status" value="1"/>
</dbReference>
<feature type="domain" description="Response regulatory" evidence="4">
    <location>
        <begin position="2"/>
        <end position="116"/>
    </location>
</feature>
<protein>
    <submittedName>
        <fullName evidence="6">DNA-binding response OmpR family regulator</fullName>
    </submittedName>
</protein>
<name>A0A840AST1_9HYPH</name>
<dbReference type="GO" id="GO:0006355">
    <property type="term" value="P:regulation of DNA-templated transcription"/>
    <property type="evidence" value="ECO:0007669"/>
    <property type="project" value="InterPro"/>
</dbReference>